<comment type="caution">
    <text evidence="9">The sequence shown here is derived from an EMBL/GenBank/DDBJ whole genome shotgun (WGS) entry which is preliminary data.</text>
</comment>
<name>A0A9N7NXN5_STRHE</name>
<evidence type="ECO:0000313" key="9">
    <source>
        <dbReference type="EMBL" id="CAA0840688.1"/>
    </source>
</evidence>
<dbReference type="Gene3D" id="3.30.40.10">
    <property type="entry name" value="Zinc/RING finger domain, C3HC4 (zinc finger)"/>
    <property type="match status" value="1"/>
</dbReference>
<feature type="compositionally biased region" description="Polar residues" evidence="8">
    <location>
        <begin position="337"/>
        <end position="362"/>
    </location>
</feature>
<keyword evidence="7" id="KW-0862">Zinc</keyword>
<evidence type="ECO:0000256" key="2">
    <source>
        <dbReference type="ARBA" id="ARBA00012483"/>
    </source>
</evidence>
<dbReference type="InterPro" id="IPR013083">
    <property type="entry name" value="Znf_RING/FYVE/PHD"/>
</dbReference>
<comment type="catalytic activity">
    <reaction evidence="1">
        <text>S-ubiquitinyl-[E2 ubiquitin-conjugating enzyme]-L-cysteine + [acceptor protein]-L-lysine = [E2 ubiquitin-conjugating enzyme]-L-cysteine + N(6)-ubiquitinyl-[acceptor protein]-L-lysine.</text>
        <dbReference type="EC" id="2.3.2.27"/>
    </reaction>
</comment>
<keyword evidence="4" id="KW-0479">Metal-binding</keyword>
<dbReference type="Proteomes" id="UP001153555">
    <property type="component" value="Unassembled WGS sequence"/>
</dbReference>
<dbReference type="OrthoDB" id="8062037at2759"/>
<gene>
    <name evidence="9" type="ORF">SHERM_06729</name>
</gene>
<evidence type="ECO:0000256" key="6">
    <source>
        <dbReference type="ARBA" id="ARBA00022786"/>
    </source>
</evidence>
<dbReference type="EMBL" id="CACSLK010034002">
    <property type="protein sequence ID" value="CAA0840688.1"/>
    <property type="molecule type" value="Genomic_DNA"/>
</dbReference>
<evidence type="ECO:0000256" key="7">
    <source>
        <dbReference type="ARBA" id="ARBA00022833"/>
    </source>
</evidence>
<dbReference type="SUPFAM" id="SSF57850">
    <property type="entry name" value="RING/U-box"/>
    <property type="match status" value="1"/>
</dbReference>
<evidence type="ECO:0000256" key="8">
    <source>
        <dbReference type="SAM" id="MobiDB-lite"/>
    </source>
</evidence>
<keyword evidence="6" id="KW-0833">Ubl conjugation pathway</keyword>
<keyword evidence="5" id="KW-0863">Zinc-finger</keyword>
<feature type="region of interest" description="Disordered" evidence="8">
    <location>
        <begin position="218"/>
        <end position="309"/>
    </location>
</feature>
<keyword evidence="10" id="KW-1185">Reference proteome</keyword>
<dbReference type="PANTHER" id="PTHR22937:SF224">
    <property type="entry name" value="E3 UBIQUITIN-PROTEIN LIGASE MBR1-RELATED"/>
    <property type="match status" value="1"/>
</dbReference>
<evidence type="ECO:0000256" key="5">
    <source>
        <dbReference type="ARBA" id="ARBA00022771"/>
    </source>
</evidence>
<feature type="region of interest" description="Disordered" evidence="8">
    <location>
        <begin position="135"/>
        <end position="203"/>
    </location>
</feature>
<evidence type="ECO:0000256" key="4">
    <source>
        <dbReference type="ARBA" id="ARBA00022723"/>
    </source>
</evidence>
<keyword evidence="3" id="KW-0808">Transferase</keyword>
<dbReference type="EC" id="2.3.2.27" evidence="2"/>
<feature type="region of interest" description="Disordered" evidence="8">
    <location>
        <begin position="1"/>
        <end position="45"/>
    </location>
</feature>
<sequence length="639" mass="70330">MQGHKSFITTLPESLSFEHGSTSSEPVTESQISWNNIQTSPPNRLPDYRTSPNEANCQYLHPHGCQLLNVEWSSGETSSTTTHSEGENNERKREHAWSHCQTSNILPPDSNIDLNSNSTQAEFEDPEHDTCHIIGNSSDLPSESSEHIAGGVESGQGFSVDGRRMSGKRKSLEVHGGQSSGAGSSTRPMENEPGTNNNVPEQINSRLRLGTLLPESFSYSTRSESSRRNFRLRINGSQSRHQGHVLSDDPSSRELSSVSLRDRLLDLNPPPIAENNDQTGLLNPPSARRNTQSRWAAAGSSAASGERDPMLYDEFAPRNVVRSISEHPMFVPAPEIGSTSRVGPISGVNSSGPSWANRSRPQYSRRLSEIVRRSLLTSGGIESSGGGQSSRQAVQSGPSQISSGPSIHGRHLSGLRSGLSERQHVDSALELPHSLRSLAAGGEGRTSLMSEQIRHVLDLMRRGEGLRFEDVMVLDRSLFFGMSDIHDRHRDMRLDIDNMSYEELLALGERIGNVSTGINEETIMSRLKLTTNVNRAENQTETEPCSICREEYIDGEDLGTLDCGHEFHKMFARRPRRLQKTCAEVLDCIYARASSITRGGLCLVRGYNRGPPTTSCPFALAICSWVFVRTPWDIVGHIG</sequence>
<feature type="compositionally biased region" description="Low complexity" evidence="8">
    <location>
        <begin position="389"/>
        <end position="407"/>
    </location>
</feature>
<feature type="region of interest" description="Disordered" evidence="8">
    <location>
        <begin position="335"/>
        <end position="363"/>
    </location>
</feature>
<evidence type="ECO:0000256" key="1">
    <source>
        <dbReference type="ARBA" id="ARBA00000900"/>
    </source>
</evidence>
<reference evidence="9" key="1">
    <citation type="submission" date="2019-12" db="EMBL/GenBank/DDBJ databases">
        <authorList>
            <person name="Scholes J."/>
        </authorList>
    </citation>
    <scope>NUCLEOTIDE SEQUENCE</scope>
</reference>
<feature type="region of interest" description="Disordered" evidence="8">
    <location>
        <begin position="378"/>
        <end position="413"/>
    </location>
</feature>
<protein>
    <recommendedName>
        <fullName evidence="2">RING-type E3 ubiquitin transferase</fullName>
        <ecNumber evidence="2">2.3.2.27</ecNumber>
    </recommendedName>
</protein>
<organism evidence="9 10">
    <name type="scientific">Striga hermonthica</name>
    <name type="common">Purple witchweed</name>
    <name type="synonym">Buchnera hermonthica</name>
    <dbReference type="NCBI Taxonomy" id="68872"/>
    <lineage>
        <taxon>Eukaryota</taxon>
        <taxon>Viridiplantae</taxon>
        <taxon>Streptophyta</taxon>
        <taxon>Embryophyta</taxon>
        <taxon>Tracheophyta</taxon>
        <taxon>Spermatophyta</taxon>
        <taxon>Magnoliopsida</taxon>
        <taxon>eudicotyledons</taxon>
        <taxon>Gunneridae</taxon>
        <taxon>Pentapetalae</taxon>
        <taxon>asterids</taxon>
        <taxon>lamiids</taxon>
        <taxon>Lamiales</taxon>
        <taxon>Orobanchaceae</taxon>
        <taxon>Buchnereae</taxon>
        <taxon>Striga</taxon>
    </lineage>
</organism>
<accession>A0A9N7NXN5</accession>
<dbReference type="AlphaFoldDB" id="A0A9N7NXN5"/>
<dbReference type="GO" id="GO:0061630">
    <property type="term" value="F:ubiquitin protein ligase activity"/>
    <property type="evidence" value="ECO:0007669"/>
    <property type="project" value="UniProtKB-EC"/>
</dbReference>
<evidence type="ECO:0000256" key="3">
    <source>
        <dbReference type="ARBA" id="ARBA00022679"/>
    </source>
</evidence>
<feature type="compositionally biased region" description="Polar residues" evidence="8">
    <location>
        <begin position="7"/>
        <end position="42"/>
    </location>
</feature>
<dbReference type="GO" id="GO:0008270">
    <property type="term" value="F:zinc ion binding"/>
    <property type="evidence" value="ECO:0007669"/>
    <property type="project" value="UniProtKB-KW"/>
</dbReference>
<dbReference type="InterPro" id="IPR045191">
    <property type="entry name" value="MBR1/2-like"/>
</dbReference>
<evidence type="ECO:0000313" key="10">
    <source>
        <dbReference type="Proteomes" id="UP001153555"/>
    </source>
</evidence>
<proteinExistence type="predicted"/>
<dbReference type="PANTHER" id="PTHR22937">
    <property type="entry name" value="E3 UBIQUITIN-PROTEIN LIGASE RNF165"/>
    <property type="match status" value="1"/>
</dbReference>
<feature type="compositionally biased region" description="Polar residues" evidence="8">
    <location>
        <begin position="181"/>
        <end position="203"/>
    </location>
</feature>